<feature type="compositionally biased region" description="Low complexity" evidence="1">
    <location>
        <begin position="71"/>
        <end position="87"/>
    </location>
</feature>
<organism evidence="2">
    <name type="scientific">Arundo donax</name>
    <name type="common">Giant reed</name>
    <name type="synonym">Donax arundinaceus</name>
    <dbReference type="NCBI Taxonomy" id="35708"/>
    <lineage>
        <taxon>Eukaryota</taxon>
        <taxon>Viridiplantae</taxon>
        <taxon>Streptophyta</taxon>
        <taxon>Embryophyta</taxon>
        <taxon>Tracheophyta</taxon>
        <taxon>Spermatophyta</taxon>
        <taxon>Magnoliopsida</taxon>
        <taxon>Liliopsida</taxon>
        <taxon>Poales</taxon>
        <taxon>Poaceae</taxon>
        <taxon>PACMAD clade</taxon>
        <taxon>Arundinoideae</taxon>
        <taxon>Arundineae</taxon>
        <taxon>Arundo</taxon>
    </lineage>
</organism>
<protein>
    <submittedName>
        <fullName evidence="2">Uncharacterized protein</fullName>
    </submittedName>
</protein>
<name>A0A0A9FTW2_ARUDO</name>
<evidence type="ECO:0000313" key="2">
    <source>
        <dbReference type="EMBL" id="JAE15687.1"/>
    </source>
</evidence>
<evidence type="ECO:0000256" key="1">
    <source>
        <dbReference type="SAM" id="MobiDB-lite"/>
    </source>
</evidence>
<proteinExistence type="predicted"/>
<reference evidence="2" key="2">
    <citation type="journal article" date="2015" name="Data Brief">
        <title>Shoot transcriptome of the giant reed, Arundo donax.</title>
        <authorList>
            <person name="Barrero R.A."/>
            <person name="Guerrero F.D."/>
            <person name="Moolhuijzen P."/>
            <person name="Goolsby J.A."/>
            <person name="Tidwell J."/>
            <person name="Bellgard S.E."/>
            <person name="Bellgard M.I."/>
        </authorList>
    </citation>
    <scope>NUCLEOTIDE SEQUENCE</scope>
    <source>
        <tissue evidence="2">Shoot tissue taken approximately 20 cm above the soil surface</tissue>
    </source>
</reference>
<reference evidence="2" key="1">
    <citation type="submission" date="2014-09" db="EMBL/GenBank/DDBJ databases">
        <authorList>
            <person name="Magalhaes I.L.F."/>
            <person name="Oliveira U."/>
            <person name="Santos F.R."/>
            <person name="Vidigal T.H.D.A."/>
            <person name="Brescovit A.D."/>
            <person name="Santos A.J."/>
        </authorList>
    </citation>
    <scope>NUCLEOTIDE SEQUENCE</scope>
    <source>
        <tissue evidence="2">Shoot tissue taken approximately 20 cm above the soil surface</tissue>
    </source>
</reference>
<feature type="region of interest" description="Disordered" evidence="1">
    <location>
        <begin position="42"/>
        <end position="104"/>
    </location>
</feature>
<sequence>MTSETTSPVASCHLWSRSSSATMLRSCFNNRTSPFVKLSIPSAIGGPGDQPGMARKAAAGPMDAGSDAVATTSTTISDSYSDSSPSPNAARLLRRLPSRGLDLS</sequence>
<dbReference type="AlphaFoldDB" id="A0A0A9FTW2"/>
<accession>A0A0A9FTW2</accession>
<dbReference type="EMBL" id="GBRH01182209">
    <property type="protein sequence ID" value="JAE15687.1"/>
    <property type="molecule type" value="Transcribed_RNA"/>
</dbReference>